<dbReference type="SUPFAM" id="SSF48452">
    <property type="entry name" value="TPR-like"/>
    <property type="match status" value="4"/>
</dbReference>
<dbReference type="InterPro" id="IPR004176">
    <property type="entry name" value="Clp_R_N"/>
</dbReference>
<dbReference type="Proteomes" id="UP000008206">
    <property type="component" value="Chromosome"/>
</dbReference>
<dbReference type="SMART" id="SM00028">
    <property type="entry name" value="TPR"/>
    <property type="match status" value="7"/>
</dbReference>
<dbReference type="PROSITE" id="PS51903">
    <property type="entry name" value="CLP_R"/>
    <property type="match status" value="1"/>
</dbReference>
<protein>
    <submittedName>
        <fullName evidence="5">Clp domain protein</fullName>
    </submittedName>
</protein>
<organism evidence="5 6">
    <name type="scientific">Gloeothece verrucosa (strain PCC 7822)</name>
    <name type="common">Cyanothece sp. (strain PCC 7822)</name>
    <dbReference type="NCBI Taxonomy" id="497965"/>
    <lineage>
        <taxon>Bacteria</taxon>
        <taxon>Bacillati</taxon>
        <taxon>Cyanobacteriota</taxon>
        <taxon>Cyanophyceae</taxon>
        <taxon>Oscillatoriophycideae</taxon>
        <taxon>Chroococcales</taxon>
        <taxon>Aphanothecaceae</taxon>
        <taxon>Gloeothece</taxon>
        <taxon>Gloeothece verrucosa</taxon>
    </lineage>
</organism>
<dbReference type="InterPro" id="IPR021503">
    <property type="entry name" value="DUF3110"/>
</dbReference>
<accession>E0UD85</accession>
<dbReference type="SUPFAM" id="SSF81923">
    <property type="entry name" value="Double Clp-N motif"/>
    <property type="match status" value="1"/>
</dbReference>
<dbReference type="InterPro" id="IPR024983">
    <property type="entry name" value="CHAT_dom"/>
</dbReference>
<gene>
    <name evidence="5" type="ordered locus">Cyan7822_0952</name>
</gene>
<dbReference type="Pfam" id="PF02861">
    <property type="entry name" value="Clp_N"/>
    <property type="match status" value="1"/>
</dbReference>
<dbReference type="KEGG" id="cyj:Cyan7822_0952"/>
<dbReference type="HOGENOM" id="CLU_003728_15_1_3"/>
<dbReference type="InterPro" id="IPR019734">
    <property type="entry name" value="TPR_rpt"/>
</dbReference>
<dbReference type="PANTHER" id="PTHR45641">
    <property type="entry name" value="TETRATRICOPEPTIDE REPEAT PROTEIN (AFU_ORTHOLOGUE AFUA_6G03870)"/>
    <property type="match status" value="1"/>
</dbReference>
<evidence type="ECO:0000313" key="6">
    <source>
        <dbReference type="Proteomes" id="UP000008206"/>
    </source>
</evidence>
<evidence type="ECO:0000256" key="3">
    <source>
        <dbReference type="PROSITE-ProRule" id="PRU01251"/>
    </source>
</evidence>
<keyword evidence="6" id="KW-1185">Reference proteome</keyword>
<evidence type="ECO:0000256" key="2">
    <source>
        <dbReference type="ARBA" id="ARBA00022803"/>
    </source>
</evidence>
<dbReference type="STRING" id="497965.Cyan7822_0952"/>
<dbReference type="OrthoDB" id="433986at2"/>
<keyword evidence="1 3" id="KW-0677">Repeat</keyword>
<dbReference type="eggNOG" id="COG0457">
    <property type="taxonomic scope" value="Bacteria"/>
</dbReference>
<keyword evidence="2" id="KW-0802">TPR repeat</keyword>
<dbReference type="InterPro" id="IPR011990">
    <property type="entry name" value="TPR-like_helical_dom_sf"/>
</dbReference>
<dbReference type="EMBL" id="CP002198">
    <property type="protein sequence ID" value="ADN12965.1"/>
    <property type="molecule type" value="Genomic_DNA"/>
</dbReference>
<dbReference type="Pfam" id="PF12770">
    <property type="entry name" value="CHAT"/>
    <property type="match status" value="1"/>
</dbReference>
<feature type="domain" description="Clp R" evidence="4">
    <location>
        <begin position="2"/>
        <end position="144"/>
    </location>
</feature>
<proteinExistence type="predicted"/>
<dbReference type="InterPro" id="IPR036628">
    <property type="entry name" value="Clp_N_dom_sf"/>
</dbReference>
<reference evidence="6" key="1">
    <citation type="journal article" date="2011" name="MBio">
        <title>Novel metabolic attributes of the genus Cyanothece, comprising a group of unicellular nitrogen-fixing Cyanobacteria.</title>
        <authorList>
            <person name="Bandyopadhyay A."/>
            <person name="Elvitigala T."/>
            <person name="Welsh E."/>
            <person name="Stockel J."/>
            <person name="Liberton M."/>
            <person name="Min H."/>
            <person name="Sherman L.A."/>
            <person name="Pakrasi H.B."/>
        </authorList>
    </citation>
    <scope>NUCLEOTIDE SEQUENCE [LARGE SCALE GENOMIC DNA]</scope>
    <source>
        <strain evidence="6">PCC 7822</strain>
    </source>
</reference>
<dbReference type="Pfam" id="PF11360">
    <property type="entry name" value="DUF3110"/>
    <property type="match status" value="1"/>
</dbReference>
<sequence>MSERFTEKAIKAIMLAQEEARRLGHNYVGAEFIFLGLIGEATGIAAQVLRQQGIKLKNARIEVEKIIGRGSGMITVDIPFTESAKLVLNGALSFAEQLGSESINTEHLLMGIFQERESTARILQNLRVNPQDLVTSLSQYFQQQPSNQLPQTVYVLLYNAGTNNAGIHTISHKERQTILMFESSVDATNFARRLGEHNFPVPSVEGISVEKILAFCKKEGYDWEFVPEGTNKIPPTQRVENETSNKIKPEDYQIFLENVLELSSLIDKNRFNPEAVYTLCQNNLDKLDENFGKFIYQWATNIFSILHPQEAQSVAAILLMFGNLINEFPFGSVKNNLEISIQAYKSALIVYKPQTFPEYWAMTQMNMGNVYARRIAGKITDNIETAILCFQEALTVYDKDEFPYYWAMTQHNLSNVYTERIKGNKEKNVETAIDCCRKALTVRTFKAFPREWANTHIHLVNAYLQTTDLDIIEQKKKENIEIAIGYCEESLSIYNIESFPNEWAKVQNNLGNAYLQRIKAKKEENIEQAIIYFLESLRVYTVNAFPNEWARGQCNLGVAYLKRIKEKKRENLEVAISYFKQSLSVYNYDDFPHQWANLKINLGKAYFEKIEGKKRENLEIAISCFQEALKVYNCDDFPGNWAKIQADLAEVYIDRIEGNKAENLEIAIACCQASLQVVNSDNFPIHWAKTQNTLGNVYHARIKGDKAENLEIAITCFEASLKVYTIERFPHELPMIQMNLGNAYHARIKGKKAENLEKAIANFKASLKIFSSDDFPLYFAKLQNNLGRAYHVRIGGDREENLENAITCYNEALKVYTFDEFPDDWALTELNMGVAYNQRVKGDKADNLEVAITCFESALRIFTREKFPYDWAMTQNNLANAYHHRIKGDKPKNLELAITAYENALTVYTLEALPEDCFQTAHNLGYCGYNGKNWQIAIKGFALAVKAAENIRIEAVTGYRKQEILSDAIQSYGGLVLTYLNLYHIENNLQHLKTALEYIERSKARNLVELMAQKNLQPQGVSQTIIDQLNELKQRVVNEQIRLQGQSINQNMNIRHTNNLTPYVQDHSYLKEYQQELDNFIQQEITDPNFKLTQKVEPITFKEIQSLVDESTCLLQWYLTVEKILAFVVSADGDVKYWESSKTDLQTFFQSTDNYLQLHYSHKDQQEWINQLPNLLQTFANTLYINDIIALIPDTCKRLIIIPCHYLHILPLHALPIDLPQRLLKKGEPQLILQDIYDVQYAPSCQILQITQQRQLNDLTNLFAIQNPTKDLFFTDLEVNIISTLFNQSEIIAKDNATKETVTTHFQASDSHCHHFSCHGGFNPNNPLESALFLANKEPLTLGEIFELNLKKSRLVVLSACETGLIDFESISDEYIGLPSGFLFAGSPTVVSSLWTVNDLSTAFLMIKFYEILFNTNMNISVAVALKKAQNWLQNLTSEQFILETDSMIDKLYSDKPRIAKSYKEKARKFVENLEKYPFKNPYYWAAFVAAGR</sequence>
<dbReference type="Gene3D" id="1.10.1780.10">
    <property type="entry name" value="Clp, N-terminal domain"/>
    <property type="match status" value="1"/>
</dbReference>
<dbReference type="eggNOG" id="COG4995">
    <property type="taxonomic scope" value="Bacteria"/>
</dbReference>
<evidence type="ECO:0000256" key="1">
    <source>
        <dbReference type="ARBA" id="ARBA00022737"/>
    </source>
</evidence>
<dbReference type="PANTHER" id="PTHR45641:SF19">
    <property type="entry name" value="NEPHROCYSTIN-3"/>
    <property type="match status" value="1"/>
</dbReference>
<evidence type="ECO:0000259" key="4">
    <source>
        <dbReference type="PROSITE" id="PS51903"/>
    </source>
</evidence>
<name>E0UD85_GLOV7</name>
<evidence type="ECO:0000313" key="5">
    <source>
        <dbReference type="EMBL" id="ADN12965.1"/>
    </source>
</evidence>
<dbReference type="Gene3D" id="1.25.40.10">
    <property type="entry name" value="Tetratricopeptide repeat domain"/>
    <property type="match status" value="3"/>
</dbReference>
<dbReference type="RefSeq" id="WP_013321074.1">
    <property type="nucleotide sequence ID" value="NC_014501.1"/>
</dbReference>